<evidence type="ECO:0000256" key="2">
    <source>
        <dbReference type="SAM" id="SignalP"/>
    </source>
</evidence>
<sequence>MLRRIPRAYIALAAVLFLLALHHQIRPFSITSTHTYPSTTTESTATTSARSRKPAISKNKNAWEREDYHDSLHGISVDSKGLTSWSPSSGSGEQKRHPIELLIERGKRLAREMEAKIAKVTSLKDSVHDYEKRFGLKPPKGFESWYTFTQSSPLPHPPPLASLIPFAHTPFLSFLSLPTAIIHSRVEEVRGKGAIFTFTFVPDGQGDEGTACRTDQGWIPGDYHSRGRGRVRIQGDGAWKWRCNNTLTLLLPILPLLPAELFTANPPVELPFSFDDGPRGMVHNTFREKSEALARAGKVWPQAQLDKAEQSMRWTYGWAWACPDGAPLKTRSTDLVLNDLHGSMHDDFEEAKTFIADFERSADYCSNPDLMGLQHRAAVDMVPVVATCKTMWNSDVVGVPLDGVHEKVDYVPWEEKSIAKVFWRGSATGLSHNKKTPWRSSQRERLHFFAHNSSSGDTTLLLPDGSTGVYNHQELADKWLDVGLSGVPVQCNKEDGSCDDMAREIKFLDRVRKEDSLKYKYVIDVDGNGWSSRFRRLLSSNNVVLKSTLYPEWFHEMLIPWYHYVPVKLDYSDIFDIMAFFNGSPDGQIPGRDDLAKEIAQHGKEFVDERWRLEDMQSYMFLLILEYWRLWSDNRHAASYVSPL</sequence>
<dbReference type="RefSeq" id="XP_065822823.1">
    <property type="nucleotide sequence ID" value="XM_065966751.1"/>
</dbReference>
<accession>A0AAJ8LCB2</accession>
<keyword evidence="2" id="KW-0732">Signal</keyword>
<name>A0AAJ8LCB2_9TREE</name>
<proteinExistence type="predicted"/>
<feature type="region of interest" description="Disordered" evidence="1">
    <location>
        <begin position="79"/>
        <end position="98"/>
    </location>
</feature>
<reference evidence="4" key="1">
    <citation type="submission" date="2017-08" db="EMBL/GenBank/DDBJ databases">
        <authorList>
            <person name="Cuomo C."/>
            <person name="Billmyre B."/>
            <person name="Heitman J."/>
        </authorList>
    </citation>
    <scope>NUCLEOTIDE SEQUENCE</scope>
    <source>
        <strain evidence="4">CBS 12478</strain>
    </source>
</reference>
<dbReference type="GeneID" id="43587143"/>
<dbReference type="InterPro" id="IPR006598">
    <property type="entry name" value="CAP10"/>
</dbReference>
<reference evidence="4" key="2">
    <citation type="submission" date="2024-01" db="EMBL/GenBank/DDBJ databases">
        <title>Comparative genomics of Cryptococcus and Kwoniella reveals pathogenesis evolution and contrasting modes of karyotype evolution via chromosome fusion or intercentromeric recombination.</title>
        <authorList>
            <person name="Coelho M.A."/>
            <person name="David-Palma M."/>
            <person name="Shea T."/>
            <person name="Bowers K."/>
            <person name="McGinley-Smith S."/>
            <person name="Mohammad A.W."/>
            <person name="Gnirke A."/>
            <person name="Yurkov A.M."/>
            <person name="Nowrousian M."/>
            <person name="Sun S."/>
            <person name="Cuomo C.A."/>
            <person name="Heitman J."/>
        </authorList>
    </citation>
    <scope>NUCLEOTIDE SEQUENCE</scope>
    <source>
        <strain evidence="4">CBS 12478</strain>
    </source>
</reference>
<feature type="chain" id="PRO_5042522670" description="Glycosyl transferase CAP10 domain-containing protein" evidence="2">
    <location>
        <begin position="28"/>
        <end position="644"/>
    </location>
</feature>
<feature type="compositionally biased region" description="Polar residues" evidence="1">
    <location>
        <begin position="81"/>
        <end position="92"/>
    </location>
</feature>
<dbReference type="Pfam" id="PF05686">
    <property type="entry name" value="Glyco_transf_90"/>
    <property type="match status" value="1"/>
</dbReference>
<organism evidence="4 5">
    <name type="scientific">Kwoniella shandongensis</name>
    <dbReference type="NCBI Taxonomy" id="1734106"/>
    <lineage>
        <taxon>Eukaryota</taxon>
        <taxon>Fungi</taxon>
        <taxon>Dikarya</taxon>
        <taxon>Basidiomycota</taxon>
        <taxon>Agaricomycotina</taxon>
        <taxon>Tremellomycetes</taxon>
        <taxon>Tremellales</taxon>
        <taxon>Cryptococcaceae</taxon>
        <taxon>Kwoniella</taxon>
    </lineage>
</organism>
<dbReference type="InterPro" id="IPR051091">
    <property type="entry name" value="O-Glucosyltr/Glycosyltrsf_90"/>
</dbReference>
<dbReference type="EMBL" id="CP144051">
    <property type="protein sequence ID" value="WWD15888.1"/>
    <property type="molecule type" value="Genomic_DNA"/>
</dbReference>
<feature type="signal peptide" evidence="2">
    <location>
        <begin position="1"/>
        <end position="27"/>
    </location>
</feature>
<dbReference type="AlphaFoldDB" id="A0AAJ8LCB2"/>
<dbReference type="SMART" id="SM00672">
    <property type="entry name" value="CAP10"/>
    <property type="match status" value="1"/>
</dbReference>
<feature type="region of interest" description="Disordered" evidence="1">
    <location>
        <begin position="32"/>
        <end position="62"/>
    </location>
</feature>
<evidence type="ECO:0000313" key="5">
    <source>
        <dbReference type="Proteomes" id="UP000322225"/>
    </source>
</evidence>
<evidence type="ECO:0000256" key="1">
    <source>
        <dbReference type="SAM" id="MobiDB-lite"/>
    </source>
</evidence>
<dbReference type="Proteomes" id="UP000322225">
    <property type="component" value="Chromosome 1"/>
</dbReference>
<feature type="domain" description="Glycosyl transferase CAP10" evidence="3">
    <location>
        <begin position="354"/>
        <end position="628"/>
    </location>
</feature>
<evidence type="ECO:0000313" key="4">
    <source>
        <dbReference type="EMBL" id="WWD15888.1"/>
    </source>
</evidence>
<gene>
    <name evidence="4" type="ORF">CI109_100312</name>
</gene>
<evidence type="ECO:0000259" key="3">
    <source>
        <dbReference type="SMART" id="SM00672"/>
    </source>
</evidence>
<dbReference type="PANTHER" id="PTHR12203:SF118">
    <property type="entry name" value="BETA-1,2-XYLOSYLTRANSFERASE 1"/>
    <property type="match status" value="1"/>
</dbReference>
<keyword evidence="5" id="KW-1185">Reference proteome</keyword>
<feature type="compositionally biased region" description="Low complexity" evidence="1">
    <location>
        <begin position="32"/>
        <end position="48"/>
    </location>
</feature>
<dbReference type="PANTHER" id="PTHR12203">
    <property type="entry name" value="KDEL LYS-ASP-GLU-LEU CONTAINING - RELATED"/>
    <property type="match status" value="1"/>
</dbReference>
<protein>
    <recommendedName>
        <fullName evidence="3">Glycosyl transferase CAP10 domain-containing protein</fullName>
    </recommendedName>
</protein>
<dbReference type="KEGG" id="ksn:43587143"/>